<evidence type="ECO:0000259" key="4">
    <source>
        <dbReference type="PROSITE" id="PS50026"/>
    </source>
</evidence>
<evidence type="ECO:0000256" key="3">
    <source>
        <dbReference type="PROSITE-ProRule" id="PRU00076"/>
    </source>
</evidence>
<feature type="disulfide bond" evidence="3">
    <location>
        <begin position="92"/>
        <end position="102"/>
    </location>
</feature>
<dbReference type="InterPro" id="IPR001881">
    <property type="entry name" value="EGF-like_Ca-bd_dom"/>
</dbReference>
<dbReference type="GO" id="GO:0005509">
    <property type="term" value="F:calcium ion binding"/>
    <property type="evidence" value="ECO:0007669"/>
    <property type="project" value="InterPro"/>
</dbReference>
<dbReference type="PROSITE" id="PS00022">
    <property type="entry name" value="EGF_1"/>
    <property type="match status" value="3"/>
</dbReference>
<accession>A0A3B4H350</accession>
<name>A0A3B4H350_9CICH</name>
<dbReference type="SMART" id="SM00181">
    <property type="entry name" value="EGF"/>
    <property type="match status" value="3"/>
</dbReference>
<dbReference type="InterPro" id="IPR050969">
    <property type="entry name" value="Dev_Signal_Modulators"/>
</dbReference>
<dbReference type="SUPFAM" id="SSF57196">
    <property type="entry name" value="EGF/Laminin"/>
    <property type="match status" value="2"/>
</dbReference>
<reference evidence="5" key="1">
    <citation type="submission" date="2023-09" db="UniProtKB">
        <authorList>
            <consortium name="Ensembl"/>
        </authorList>
    </citation>
    <scope>IDENTIFICATION</scope>
</reference>
<comment type="caution">
    <text evidence="3">Lacks conserved residue(s) required for the propagation of feature annotation.</text>
</comment>
<keyword evidence="2 3" id="KW-1015">Disulfide bond</keyword>
<dbReference type="GeneTree" id="ENSGT01110000267905"/>
<organism evidence="5">
    <name type="scientific">Pundamilia nyererei</name>
    <dbReference type="NCBI Taxonomy" id="303518"/>
    <lineage>
        <taxon>Eukaryota</taxon>
        <taxon>Metazoa</taxon>
        <taxon>Chordata</taxon>
        <taxon>Craniata</taxon>
        <taxon>Vertebrata</taxon>
        <taxon>Euteleostomi</taxon>
        <taxon>Actinopterygii</taxon>
        <taxon>Neopterygii</taxon>
        <taxon>Teleostei</taxon>
        <taxon>Neoteleostei</taxon>
        <taxon>Acanthomorphata</taxon>
        <taxon>Ovalentaria</taxon>
        <taxon>Cichlomorphae</taxon>
        <taxon>Cichliformes</taxon>
        <taxon>Cichlidae</taxon>
        <taxon>African cichlids</taxon>
        <taxon>Pseudocrenilabrinae</taxon>
        <taxon>Haplochromini</taxon>
        <taxon>Pundamilia</taxon>
    </lineage>
</organism>
<feature type="disulfide bond" evidence="3">
    <location>
        <begin position="110"/>
        <end position="119"/>
    </location>
</feature>
<feature type="disulfide bond" evidence="3">
    <location>
        <begin position="162"/>
        <end position="171"/>
    </location>
</feature>
<feature type="disulfide bond" evidence="3">
    <location>
        <begin position="144"/>
        <end position="154"/>
    </location>
</feature>
<feature type="domain" description="EGF-like" evidence="4">
    <location>
        <begin position="140"/>
        <end position="172"/>
    </location>
</feature>
<sequence>MHKRELSKHDVYDLCVSVCGFVYIDIDECKLQNAVCEFPCANGGRCVGPDTCQCPSDYTGPQCVGTTEIYPSTCLQAVSGKIWTFFCTDSLCTPACQNGGRCVDVNKCTCVGGWQGARCQIGEIKLSPSIITCGGVCQCIPVVCQKPCINGGVCVGLNRCRCTKGFTGELCEQG</sequence>
<proteinExistence type="predicted"/>
<dbReference type="InterPro" id="IPR000742">
    <property type="entry name" value="EGF"/>
</dbReference>
<protein>
    <recommendedName>
        <fullName evidence="4">EGF-like domain-containing protein</fullName>
    </recommendedName>
</protein>
<keyword evidence="3" id="KW-0245">EGF-like domain</keyword>
<evidence type="ECO:0000256" key="1">
    <source>
        <dbReference type="ARBA" id="ARBA00022729"/>
    </source>
</evidence>
<feature type="domain" description="EGF-like" evidence="4">
    <location>
        <begin position="88"/>
        <end position="120"/>
    </location>
</feature>
<dbReference type="PANTHER" id="PTHR14949">
    <property type="entry name" value="EGF-LIKE-DOMAIN, MULTIPLE 7, 8"/>
    <property type="match status" value="1"/>
</dbReference>
<keyword evidence="1" id="KW-0732">Signal</keyword>
<dbReference type="PROSITE" id="PS01186">
    <property type="entry name" value="EGF_2"/>
    <property type="match status" value="2"/>
</dbReference>
<dbReference type="PROSITE" id="PS50026">
    <property type="entry name" value="EGF_3"/>
    <property type="match status" value="3"/>
</dbReference>
<evidence type="ECO:0000313" key="5">
    <source>
        <dbReference type="Ensembl" id="ENSPNYP00000030122.1"/>
    </source>
</evidence>
<dbReference type="Gene3D" id="2.10.25.10">
    <property type="entry name" value="Laminin"/>
    <property type="match status" value="3"/>
</dbReference>
<feature type="disulfide bond" evidence="3">
    <location>
        <begin position="54"/>
        <end position="63"/>
    </location>
</feature>
<dbReference type="GO" id="GO:0005576">
    <property type="term" value="C:extracellular region"/>
    <property type="evidence" value="ECO:0007669"/>
    <property type="project" value="TreeGrafter"/>
</dbReference>
<dbReference type="STRING" id="303518.ENSPNYP00000030122"/>
<dbReference type="SMART" id="SM00179">
    <property type="entry name" value="EGF_CA"/>
    <property type="match status" value="1"/>
</dbReference>
<feature type="disulfide bond" evidence="3">
    <location>
        <begin position="36"/>
        <end position="46"/>
    </location>
</feature>
<dbReference type="Ensembl" id="ENSPNYT00000030854.1">
    <property type="protein sequence ID" value="ENSPNYP00000030122.1"/>
    <property type="gene ID" value="ENSPNYG00000022714.1"/>
</dbReference>
<dbReference type="GO" id="GO:0009986">
    <property type="term" value="C:cell surface"/>
    <property type="evidence" value="ECO:0007669"/>
    <property type="project" value="TreeGrafter"/>
</dbReference>
<feature type="domain" description="EGF-like" evidence="4">
    <location>
        <begin position="32"/>
        <end position="64"/>
    </location>
</feature>
<dbReference type="PANTHER" id="PTHR14949:SF56">
    <property type="entry name" value="EGF-LIKE-DOMAIN, MULTIPLE 7"/>
    <property type="match status" value="1"/>
</dbReference>
<dbReference type="GO" id="GO:0005102">
    <property type="term" value="F:signaling receptor binding"/>
    <property type="evidence" value="ECO:0007669"/>
    <property type="project" value="TreeGrafter"/>
</dbReference>
<dbReference type="AlphaFoldDB" id="A0A3B4H350"/>
<evidence type="ECO:0000256" key="2">
    <source>
        <dbReference type="ARBA" id="ARBA00023157"/>
    </source>
</evidence>